<feature type="domain" description="PARP catalytic" evidence="8">
    <location>
        <begin position="706"/>
        <end position="898"/>
    </location>
</feature>
<dbReference type="SUPFAM" id="SSF56399">
    <property type="entry name" value="ADP-ribosylation"/>
    <property type="match status" value="1"/>
</dbReference>
<dbReference type="InterPro" id="IPR012317">
    <property type="entry name" value="Poly(ADP-ribose)pol_cat_dom"/>
</dbReference>
<comment type="caution">
    <text evidence="9">The sequence shown here is derived from an EMBL/GenBank/DDBJ whole genome shotgun (WGS) entry which is preliminary data.</text>
</comment>
<dbReference type="InterPro" id="IPR052056">
    <property type="entry name" value="Mono-ARTD/PARP"/>
</dbReference>
<dbReference type="EMBL" id="CAUJNA010003380">
    <property type="protein sequence ID" value="CAJ1400621.1"/>
    <property type="molecule type" value="Genomic_DNA"/>
</dbReference>
<dbReference type="EC" id="2.4.2.-" evidence="6"/>
<feature type="compositionally biased region" description="Basic and acidic residues" evidence="7">
    <location>
        <begin position="210"/>
        <end position="231"/>
    </location>
</feature>
<feature type="region of interest" description="Disordered" evidence="7">
    <location>
        <begin position="39"/>
        <end position="316"/>
    </location>
</feature>
<dbReference type="AlphaFoldDB" id="A0AA36J8X0"/>
<feature type="region of interest" description="Disordered" evidence="7">
    <location>
        <begin position="341"/>
        <end position="387"/>
    </location>
</feature>
<reference evidence="9" key="1">
    <citation type="submission" date="2023-08" db="EMBL/GenBank/DDBJ databases">
        <authorList>
            <person name="Chen Y."/>
            <person name="Shah S."/>
            <person name="Dougan E. K."/>
            <person name="Thang M."/>
            <person name="Chan C."/>
        </authorList>
    </citation>
    <scope>NUCLEOTIDE SEQUENCE</scope>
</reference>
<accession>A0AA36J8X0</accession>
<dbReference type="SMART" id="SM00015">
    <property type="entry name" value="IQ"/>
    <property type="match status" value="2"/>
</dbReference>
<sequence length="898" mass="98261">MAGTLADALASALGPSPEEKRCQLIDQLSKSQRTRCVPTFKGSGANLRGSQSMQALPLQLPADGASATSKQSRSLRLLTPRSPSSNGPEDTARPRPKQSRLPGQVLASTKSRTCAASHFQAFRLSERKPLPGDETSASHKSSGSSASVPAANAPSTPGGGTTPSGPTFAMNAVPRLPGRVLEDTQSRTCAAAHLPPENRQLGAVSTQPKIKNERKDVKKDDRNERSKDQPRGNRTQPELLHSPRRQFTPSARIPSPRRQSVSDRPSSLSPERLPRPTLHHMTRKSMVDTRSREAMSSSRAFVPARPPGPPPPFVPPAVSSSALARLPVSAPAPAAPAAPAAQAAQAAQAHAQGFTQAARAMPSSPRRPLAAAPQSSPREASPLSAREGHAVRVATPIPAPFGALPSWASTEAGLSPTHKMLAHCAASRIQRAFQMWWFRNFSISGPMGFRALRDAVVYLQRWWRAAHARKLRLQQIRKLWRQSAVRMLVLDKAACVLQRGWHMVKVMRMRWNVQSAARSIQLAWKQRLLRDRLWRKRHAIKMLLCWNRRSTARTRLVNGMLRYSQVQHEAAVALQSRWRGCQTRRAFEESRDRLERARDRREIIRRKAQLLEMKQPSTKPAKAFSTSAASAQDRAQCRAAEAADKSPGTATRDRGGMQSRSKRLSLGTSRVDITPRGANQRPSGSISMTKFLVSQNALTSQRTLDVQAMIRNLQVRGCLSDVPRASPFSAEVSGQSDLEAVRCWLTGGLPTWRILSVFRVECSGAAAAAYNSVSRTLGPERLLWHGTPWDSVANIAQNGFNRAYAGRHGSKLGRGSYFAEEPAFALRFCGRTQPRAIFLAGVLPGRYCRGAEGLVEPPALDAGTRFDSTVDDPANPKAFCVFRDFQAIPLYLVEVASS</sequence>
<evidence type="ECO:0000256" key="6">
    <source>
        <dbReference type="RuleBase" id="RU362114"/>
    </source>
</evidence>
<dbReference type="InterPro" id="IPR000048">
    <property type="entry name" value="IQ_motif_EF-hand-BS"/>
</dbReference>
<feature type="compositionally biased region" description="Low complexity" evidence="7">
    <location>
        <begin position="138"/>
        <end position="156"/>
    </location>
</feature>
<keyword evidence="4 6" id="KW-0520">NAD</keyword>
<feature type="compositionally biased region" description="Low complexity" evidence="7">
    <location>
        <begin position="72"/>
        <end position="85"/>
    </location>
</feature>
<organism evidence="9 10">
    <name type="scientific">Effrenium voratum</name>
    <dbReference type="NCBI Taxonomy" id="2562239"/>
    <lineage>
        <taxon>Eukaryota</taxon>
        <taxon>Sar</taxon>
        <taxon>Alveolata</taxon>
        <taxon>Dinophyceae</taxon>
        <taxon>Suessiales</taxon>
        <taxon>Symbiodiniaceae</taxon>
        <taxon>Effrenium</taxon>
    </lineage>
</organism>
<evidence type="ECO:0000256" key="5">
    <source>
        <dbReference type="ARBA" id="ARBA00023242"/>
    </source>
</evidence>
<dbReference type="PROSITE" id="PS50096">
    <property type="entry name" value="IQ"/>
    <property type="match status" value="1"/>
</dbReference>
<dbReference type="GO" id="GO:0005634">
    <property type="term" value="C:nucleus"/>
    <property type="evidence" value="ECO:0007669"/>
    <property type="project" value="UniProtKB-SubCell"/>
</dbReference>
<gene>
    <name evidence="9" type="ORF">EVOR1521_LOCUS23930</name>
</gene>
<keyword evidence="5" id="KW-0539">Nucleus</keyword>
<dbReference type="GO" id="GO:0005737">
    <property type="term" value="C:cytoplasm"/>
    <property type="evidence" value="ECO:0007669"/>
    <property type="project" value="TreeGrafter"/>
</dbReference>
<feature type="compositionally biased region" description="Low complexity" evidence="7">
    <location>
        <begin position="341"/>
        <end position="378"/>
    </location>
</feature>
<evidence type="ECO:0000256" key="1">
    <source>
        <dbReference type="ARBA" id="ARBA00004123"/>
    </source>
</evidence>
<proteinExistence type="predicted"/>
<evidence type="ECO:0000256" key="2">
    <source>
        <dbReference type="ARBA" id="ARBA00022676"/>
    </source>
</evidence>
<feature type="region of interest" description="Disordered" evidence="7">
    <location>
        <begin position="610"/>
        <end position="684"/>
    </location>
</feature>
<evidence type="ECO:0000256" key="3">
    <source>
        <dbReference type="ARBA" id="ARBA00022679"/>
    </source>
</evidence>
<comment type="subcellular location">
    <subcellularLocation>
        <location evidence="1">Nucleus</location>
    </subcellularLocation>
</comment>
<feature type="compositionally biased region" description="Pro residues" evidence="7">
    <location>
        <begin position="304"/>
        <end position="315"/>
    </location>
</feature>
<protein>
    <recommendedName>
        <fullName evidence="6">Poly [ADP-ribose] polymerase</fullName>
        <shortName evidence="6">PARP</shortName>
        <ecNumber evidence="6">2.4.2.-</ecNumber>
    </recommendedName>
</protein>
<keyword evidence="3 6" id="KW-0808">Transferase</keyword>
<name>A0AA36J8X0_9DINO</name>
<dbReference type="GO" id="GO:0003714">
    <property type="term" value="F:transcription corepressor activity"/>
    <property type="evidence" value="ECO:0007669"/>
    <property type="project" value="TreeGrafter"/>
</dbReference>
<dbReference type="Gene3D" id="3.90.228.10">
    <property type="match status" value="1"/>
</dbReference>
<dbReference type="Pfam" id="PF00644">
    <property type="entry name" value="PARP"/>
    <property type="match status" value="1"/>
</dbReference>
<keyword evidence="10" id="KW-1185">Reference proteome</keyword>
<dbReference type="Proteomes" id="UP001178507">
    <property type="component" value="Unassembled WGS sequence"/>
</dbReference>
<keyword evidence="2 6" id="KW-0328">Glycosyltransferase</keyword>
<dbReference type="PANTHER" id="PTHR14453">
    <property type="entry name" value="PARP/ZINC FINGER CCCH TYPE DOMAIN CONTAINING PROTEIN"/>
    <property type="match status" value="1"/>
</dbReference>
<dbReference type="GO" id="GO:0003950">
    <property type="term" value="F:NAD+ poly-ADP-ribosyltransferase activity"/>
    <property type="evidence" value="ECO:0007669"/>
    <property type="project" value="UniProtKB-UniRule"/>
</dbReference>
<dbReference type="GO" id="GO:0010629">
    <property type="term" value="P:negative regulation of gene expression"/>
    <property type="evidence" value="ECO:0007669"/>
    <property type="project" value="TreeGrafter"/>
</dbReference>
<evidence type="ECO:0000259" key="8">
    <source>
        <dbReference type="PROSITE" id="PS51059"/>
    </source>
</evidence>
<evidence type="ECO:0000256" key="7">
    <source>
        <dbReference type="SAM" id="MobiDB-lite"/>
    </source>
</evidence>
<evidence type="ECO:0000313" key="9">
    <source>
        <dbReference type="EMBL" id="CAJ1400621.1"/>
    </source>
</evidence>
<evidence type="ECO:0000313" key="10">
    <source>
        <dbReference type="Proteomes" id="UP001178507"/>
    </source>
</evidence>
<evidence type="ECO:0000256" key="4">
    <source>
        <dbReference type="ARBA" id="ARBA00023027"/>
    </source>
</evidence>
<dbReference type="PANTHER" id="PTHR14453:SF67">
    <property type="entry name" value="POLY [ADP-RIBOSE] POLYMERASE"/>
    <property type="match status" value="1"/>
</dbReference>
<dbReference type="PROSITE" id="PS51059">
    <property type="entry name" value="PARP_CATALYTIC"/>
    <property type="match status" value="1"/>
</dbReference>